<name>A0A9W9YWS2_9CNID</name>
<dbReference type="AlphaFoldDB" id="A0A9W9YWS2"/>
<dbReference type="EMBL" id="MU826853">
    <property type="protein sequence ID" value="KAJ7370953.1"/>
    <property type="molecule type" value="Genomic_DNA"/>
</dbReference>
<feature type="signal peptide" evidence="1">
    <location>
        <begin position="1"/>
        <end position="25"/>
    </location>
</feature>
<comment type="caution">
    <text evidence="2">The sequence shown here is derived from an EMBL/GenBank/DDBJ whole genome shotgun (WGS) entry which is preliminary data.</text>
</comment>
<dbReference type="InterPro" id="IPR039980">
    <property type="entry name" value="MADD"/>
</dbReference>
<dbReference type="PANTHER" id="PTHR13008:SF7">
    <property type="entry name" value="MAP KINASE-ACTIVATING DEATH DOMAIN PROTEIN"/>
    <property type="match status" value="1"/>
</dbReference>
<dbReference type="GO" id="GO:0004819">
    <property type="term" value="F:glutamine-tRNA ligase activity"/>
    <property type="evidence" value="ECO:0007669"/>
    <property type="project" value="UniProtKB-EC"/>
</dbReference>
<dbReference type="Proteomes" id="UP001163046">
    <property type="component" value="Unassembled WGS sequence"/>
</dbReference>
<keyword evidence="1" id="KW-0732">Signal</keyword>
<dbReference type="GO" id="GO:0032483">
    <property type="term" value="P:regulation of Rab protein signal transduction"/>
    <property type="evidence" value="ECO:0007669"/>
    <property type="project" value="TreeGrafter"/>
</dbReference>
<proteinExistence type="predicted"/>
<dbReference type="EC" id="6.1.1.18" evidence="2"/>
<protein>
    <submittedName>
        <fullName evidence="2">DEATH domain</fullName>
        <ecNumber evidence="2">6.1.1.18</ecNumber>
    </submittedName>
</protein>
<accession>A0A9W9YWS2</accession>
<dbReference type="GO" id="GO:0005829">
    <property type="term" value="C:cytosol"/>
    <property type="evidence" value="ECO:0007669"/>
    <property type="project" value="TreeGrafter"/>
</dbReference>
<dbReference type="GO" id="GO:0042981">
    <property type="term" value="P:regulation of apoptotic process"/>
    <property type="evidence" value="ECO:0007669"/>
    <property type="project" value="TreeGrafter"/>
</dbReference>
<evidence type="ECO:0000313" key="3">
    <source>
        <dbReference type="Proteomes" id="UP001163046"/>
    </source>
</evidence>
<keyword evidence="2" id="KW-0436">Ligase</keyword>
<evidence type="ECO:0000256" key="1">
    <source>
        <dbReference type="SAM" id="SignalP"/>
    </source>
</evidence>
<feature type="chain" id="PRO_5040721571" evidence="1">
    <location>
        <begin position="26"/>
        <end position="308"/>
    </location>
</feature>
<organism evidence="2 3">
    <name type="scientific">Desmophyllum pertusum</name>
    <dbReference type="NCBI Taxonomy" id="174260"/>
    <lineage>
        <taxon>Eukaryota</taxon>
        <taxon>Metazoa</taxon>
        <taxon>Cnidaria</taxon>
        <taxon>Anthozoa</taxon>
        <taxon>Hexacorallia</taxon>
        <taxon>Scleractinia</taxon>
        <taxon>Caryophylliina</taxon>
        <taxon>Caryophylliidae</taxon>
        <taxon>Desmophyllum</taxon>
    </lineage>
</organism>
<reference evidence="2" key="1">
    <citation type="submission" date="2023-01" db="EMBL/GenBank/DDBJ databases">
        <title>Genome assembly of the deep-sea coral Lophelia pertusa.</title>
        <authorList>
            <person name="Herrera S."/>
            <person name="Cordes E."/>
        </authorList>
    </citation>
    <scope>NUCLEOTIDE SEQUENCE</scope>
    <source>
        <strain evidence="2">USNM1676648</strain>
        <tissue evidence="2">Polyp</tissue>
    </source>
</reference>
<sequence length="308" mass="34320">MPQPKLWWNTLSSLSLGWSAPSASSSTWGTGADSTQPPVPEAKRVSRSVYRGMLEVVKAAVYGFEVSVENHGIGGIASAFQFLEIAHTHYYGRDIKEQIAKLRDDDELSVISSSDSISNLSDHSRDMSAVQSWVAETGKRHALLNGKSDRDSGHGEMSDASSDIDTIMSSVSHNSEDARVTPELIRSNSDVAALLSRRGMDLKDKISRSRSIDPTKIQELTRANREEKLRQERCKSPALAHMKLHNTLARHNSLDRMSQTSSSIPPSPLLRKSNLNKGYRYYNGDIFPWSLEKREERLQGDGTYLRDC</sequence>
<keyword evidence="3" id="KW-1185">Reference proteome</keyword>
<evidence type="ECO:0000313" key="2">
    <source>
        <dbReference type="EMBL" id="KAJ7370953.1"/>
    </source>
</evidence>
<dbReference type="PANTHER" id="PTHR13008">
    <property type="entry name" value="MAP-KINASE ACTIVATING DEATH DOMAIN PROTEIN MADD /DENN/AEX-3 C.ELEGANS"/>
    <property type="match status" value="1"/>
</dbReference>
<dbReference type="GO" id="GO:0005085">
    <property type="term" value="F:guanyl-nucleotide exchange factor activity"/>
    <property type="evidence" value="ECO:0007669"/>
    <property type="project" value="TreeGrafter"/>
</dbReference>
<dbReference type="OrthoDB" id="6282239at2759"/>
<gene>
    <name evidence="2" type="primary">aex-3_2</name>
    <name evidence="2" type="ORF">OS493_028565</name>
</gene>